<feature type="compositionally biased region" description="Low complexity" evidence="3">
    <location>
        <begin position="1821"/>
        <end position="1878"/>
    </location>
</feature>
<feature type="region of interest" description="Disordered" evidence="3">
    <location>
        <begin position="1593"/>
        <end position="1618"/>
    </location>
</feature>
<keyword evidence="2" id="KW-0677">Repeat</keyword>
<feature type="compositionally biased region" description="Low complexity" evidence="3">
    <location>
        <begin position="423"/>
        <end position="432"/>
    </location>
</feature>
<dbReference type="SMART" id="SM00368">
    <property type="entry name" value="LRR_RI"/>
    <property type="match status" value="8"/>
</dbReference>
<feature type="compositionally biased region" description="Basic and acidic residues" evidence="3">
    <location>
        <begin position="1027"/>
        <end position="1036"/>
    </location>
</feature>
<reference evidence="5" key="1">
    <citation type="submission" date="2018-01" db="EMBL/GenBank/DDBJ databases">
        <authorList>
            <person name="Alioto T."/>
            <person name="Alioto T."/>
        </authorList>
    </citation>
    <scope>NUCLEOTIDE SEQUENCE [LARGE SCALE GENOMIC DNA]</scope>
</reference>
<dbReference type="EMBL" id="OUUW01000006">
    <property type="protein sequence ID" value="SPP81527.1"/>
    <property type="molecule type" value="Genomic_DNA"/>
</dbReference>
<feature type="region of interest" description="Disordered" evidence="3">
    <location>
        <begin position="1916"/>
        <end position="1941"/>
    </location>
</feature>
<keyword evidence="5" id="KW-1185">Reference proteome</keyword>
<dbReference type="Proteomes" id="UP000268350">
    <property type="component" value="Unassembled WGS sequence"/>
</dbReference>
<feature type="compositionally biased region" description="Low complexity" evidence="3">
    <location>
        <begin position="2098"/>
        <end position="2118"/>
    </location>
</feature>
<dbReference type="Gene3D" id="3.80.10.10">
    <property type="entry name" value="Ribonuclease Inhibitor"/>
    <property type="match status" value="3"/>
</dbReference>
<feature type="compositionally biased region" description="Low complexity" evidence="3">
    <location>
        <begin position="1971"/>
        <end position="1986"/>
    </location>
</feature>
<feature type="region of interest" description="Disordered" evidence="3">
    <location>
        <begin position="2183"/>
        <end position="2204"/>
    </location>
</feature>
<sequence>MSIVRLNDDCLLKIIEYLDFDEQLDLWEATEDTSRLRLAVVYTWQRMFQKCLYRDTFEGRLLALDGFLECMKGTMKHLTITYLPEDQMERFSRHVFPNMRVLDYMADETDDWIDDSDIKILVHSFPQLESLKLTGMCKGNDLYKMQHIRHLDIAQCWNLSLECILNVCAHLRLRVLCVQWRRSEEKAYVDAISKLKNLEELEVEVIQSESIPQLMRLPKLRKLRVITNHECELVGDIVQLRGSDIISASFNDSIWLWTARTWTPCCNLRKLTIIDDEGCRRPKLRKVIQCFPLLDQVHLVNSPIFGTADELWELVSICPHLKRLTMSQYTLNNCFFKFDAARMVAVLDKRKQPLVLQCFESSAEDLKMITGHETEPTNSTHFAPTAVADAAAVAATSVVARVTETATVAAEAEAVSSPPPAAPAASPEAAAEGHALTAPPSTSLLGLSPVAERTELAITADVAAAAAAQQQPLSSAAPRTEPAFDVQMRTHQRQKIKSYHDAKQTAVWRTDSLVSNPNSTMCPDSSLTPAAAGVVVGLPMRGVVLSTAPSILQRKSSDSSLVNAIPRRVSFPDNALVTGYLEPANPWKQACLVRSIAEIVDEYKQSCVKHSTESLQSIVDHLNGLDLTLQTRQPLLSLKGEKLTPNGCEALEEIFKRIQYKTIDLSECNLDESCLSPLFQMIEYYEAAFELDISYNKAPMIKRGWELCAYMVERSQELKLLNAESNQITRLGAESLGRALESSNLHTLKLEHCGLRGPPLTELCRGLHKNKMLKELWMGYNDLDCTDAKHIADMLRYNHSLELIDISNNNIRDEGCKYLVQDLILQSTELERRLGALKRARAIEVDESLEATDYSPSLVSKTETNFAFSEHVKDVVDTGSGGGWELAAAAGEPTGAVEQPSTSASISESAVGILVEVENDNEDDNTEDDTVRTVRNCSSGGGGQSMLDKLLSMNSDSSSSIEEAPSTDTLAACCSEDISENSNDIFEASSGKQAQQQSQQSAEAKEITEGAAEESSTVVDATTMVSPDKESTEEKPQQQQQQSSQNERNLCDITPSTEAKTVEPKPNESCVQNNNINNNTTQAAVAAPQNAEITVASPSQSGSSTPPAAIYEVTAEESDCCINGSGNGVAVSGSRPLDVNKNAKSAGDDFEDTHSMDSAFESASEGDISRHLPEEFSRLSVSLESTRLDDMVKEMGGIETATIATESTECLLVAEEAAAAAAATAKAKATPVINDSFQQPKVTIAEECRPNTYSYTGPSPTPTPPPPSTSPGGASIGMRRTESSCAYLNQSTRNWSHSAESLCSDTSLDGNNSNNSTANDPDFAEKLTKNDTLSRRQLAEAANLEAANRSPSGLKALTMWNNNLTKDCASSVAELLEKTISLELLNIGKNCLSNDFVSTIKESLTKNTTLTTLGLQSAHLSAKGIETLASILSFGGNSKLQRIDIRDNKLEVESLNIIAEVLKSNKTLTQIDINDEPKRLTIGSDAHLDYTRVLGTVRSMCSRNEKMQAQELAERAAAIVGGAGINGNGSNSSSGSFYSGYRCRGGYYLGSRKISLTCQSRPFVDATTGTVTSVAATVAMPTPAAVLLEVKRKTGTRLRSPGPSPPTISPSSSPNRSRFHVSRVAEVSSSINNISSPLISPLAQMPPQHPPTPRTASSCMSIPTIGGCSPSGSQSSLNSVGVGTLPTSSSLPAMASATSSTQTIKRLSVSPRSRFHVSRIYEDPQVPMANRQLPPITPHTPPIDLPPTPMLKSSRKAVQLSDAVEAAAAAATAISSTLVTISSVVIVEPTVDEPEDSDAQRNSTNADEAAGQKLSPHFSHNSPPSSNSCSTSPGSSISSGSSTSSSSSTNACASRSSSSSTSTDITDSISSGPSSGCSETVPRTCPLAMFGDNDITLTKESAAVVALSVPSAVDPVPVPVPEADPETTTEPEPTLVSNPQPAARCRKTSWIANPSAVDKLLTLFNPGTIFQRSSSPEPKPSQQQQQAAVTNSAPNNAQTEDDGNTKTQATQVLSVSRKNSPSSWTSLTNSNSYSTSNSNSNLDSVSGTGSSSFLDAASRQLRDFSKQVFRQNISFNNSSDCAASSVTTAVQLDGNGATGTTTTTATTTSSSSSTESASPPECNAAHMLPPSLKRQLKENISPEHTINEETLHTLQKLSRVDDVPTDLGDIKIVMYSEVAHCLPEEQKQKQNSEAEQEASSLAQH</sequence>
<dbReference type="PANTHER" id="PTHR24112:SF9">
    <property type="entry name" value="PROTEIN PHOSPHATASE 1 REGULATORY SUBUNIT 37"/>
    <property type="match status" value="1"/>
</dbReference>
<dbReference type="SUPFAM" id="SSF52047">
    <property type="entry name" value="RNI-like"/>
    <property type="match status" value="2"/>
</dbReference>
<dbReference type="PANTHER" id="PTHR24112">
    <property type="entry name" value="LEUCINE-RICH REPEAT, ISOFORM F-RELATED"/>
    <property type="match status" value="1"/>
</dbReference>
<feature type="compositionally biased region" description="Low complexity" evidence="3">
    <location>
        <begin position="987"/>
        <end position="1002"/>
    </location>
</feature>
<feature type="compositionally biased region" description="Acidic residues" evidence="3">
    <location>
        <begin position="918"/>
        <end position="928"/>
    </location>
</feature>
<evidence type="ECO:0000313" key="4">
    <source>
        <dbReference type="EMBL" id="SPP81527.1"/>
    </source>
</evidence>
<evidence type="ECO:0000313" key="5">
    <source>
        <dbReference type="Proteomes" id="UP000268350"/>
    </source>
</evidence>
<feature type="region of interest" description="Disordered" evidence="3">
    <location>
        <begin position="411"/>
        <end position="443"/>
    </location>
</feature>
<feature type="compositionally biased region" description="Polar residues" evidence="3">
    <location>
        <begin position="2193"/>
        <end position="2204"/>
    </location>
</feature>
<evidence type="ECO:0000256" key="3">
    <source>
        <dbReference type="SAM" id="MobiDB-lite"/>
    </source>
</evidence>
<dbReference type="InterPro" id="IPR032675">
    <property type="entry name" value="LRR_dom_sf"/>
</dbReference>
<organism evidence="4 5">
    <name type="scientific">Drosophila guanche</name>
    <name type="common">Fruit fly</name>
    <dbReference type="NCBI Taxonomy" id="7266"/>
    <lineage>
        <taxon>Eukaryota</taxon>
        <taxon>Metazoa</taxon>
        <taxon>Ecdysozoa</taxon>
        <taxon>Arthropoda</taxon>
        <taxon>Hexapoda</taxon>
        <taxon>Insecta</taxon>
        <taxon>Pterygota</taxon>
        <taxon>Neoptera</taxon>
        <taxon>Endopterygota</taxon>
        <taxon>Diptera</taxon>
        <taxon>Brachycera</taxon>
        <taxon>Muscomorpha</taxon>
        <taxon>Ephydroidea</taxon>
        <taxon>Drosophilidae</taxon>
        <taxon>Drosophila</taxon>
        <taxon>Sophophora</taxon>
    </lineage>
</organism>
<feature type="compositionally biased region" description="Polar residues" evidence="3">
    <location>
        <begin position="1987"/>
        <end position="1998"/>
    </location>
</feature>
<feature type="region of interest" description="Disordered" evidence="3">
    <location>
        <begin position="1968"/>
        <end position="2049"/>
    </location>
</feature>
<feature type="region of interest" description="Disordered" evidence="3">
    <location>
        <begin position="1250"/>
        <end position="1278"/>
    </location>
</feature>
<feature type="compositionally biased region" description="Polar residues" evidence="3">
    <location>
        <begin position="1014"/>
        <end position="1025"/>
    </location>
</feature>
<gene>
    <name evidence="4" type="ORF">DGUA_6G013165</name>
</gene>
<dbReference type="OrthoDB" id="10034042at2759"/>
<accession>A0A3B0JGP3</accession>
<feature type="compositionally biased region" description="Pro residues" evidence="3">
    <location>
        <begin position="1259"/>
        <end position="1269"/>
    </location>
</feature>
<evidence type="ECO:0000256" key="2">
    <source>
        <dbReference type="ARBA" id="ARBA00022737"/>
    </source>
</evidence>
<feature type="region of interest" description="Disordered" evidence="3">
    <location>
        <begin position="2092"/>
        <end position="2123"/>
    </location>
</feature>
<feature type="compositionally biased region" description="Polar residues" evidence="3">
    <location>
        <begin position="2005"/>
        <end position="2018"/>
    </location>
</feature>
<feature type="region of interest" description="Disordered" evidence="3">
    <location>
        <begin position="1791"/>
        <end position="1880"/>
    </location>
</feature>
<feature type="compositionally biased region" description="Low complexity" evidence="3">
    <location>
        <begin position="945"/>
        <end position="960"/>
    </location>
</feature>
<proteinExistence type="predicted"/>
<feature type="compositionally biased region" description="Basic and acidic residues" evidence="3">
    <location>
        <begin position="2183"/>
        <end position="2192"/>
    </location>
</feature>
<feature type="region of interest" description="Disordered" evidence="3">
    <location>
        <begin position="918"/>
        <end position="968"/>
    </location>
</feature>
<name>A0A3B0JGP3_DROGU</name>
<keyword evidence="1" id="KW-0433">Leucine-rich repeat</keyword>
<dbReference type="InterPro" id="IPR051279">
    <property type="entry name" value="PP1-Reg/Actin-Interact_Protein"/>
</dbReference>
<dbReference type="OMA" id="TCHSRPF"/>
<protein>
    <submittedName>
        <fullName evidence="4">Blast:Protein phosphatase 1 regulatory subunit 37</fullName>
    </submittedName>
</protein>
<evidence type="ECO:0000256" key="1">
    <source>
        <dbReference type="ARBA" id="ARBA00022614"/>
    </source>
</evidence>
<feature type="region of interest" description="Disordered" evidence="3">
    <location>
        <begin position="987"/>
        <end position="1075"/>
    </location>
</feature>
<feature type="compositionally biased region" description="Low complexity" evidence="3">
    <location>
        <begin position="2019"/>
        <end position="2046"/>
    </location>
</feature>